<dbReference type="RefSeq" id="WP_064024040.1">
    <property type="nucleotide sequence ID" value="NZ_LUUL01000007.1"/>
</dbReference>
<comment type="caution">
    <text evidence="4">The sequence shown here is derived from an EMBL/GenBank/DDBJ whole genome shotgun (WGS) entry which is preliminary data.</text>
</comment>
<dbReference type="Gene3D" id="2.60.120.1440">
    <property type="match status" value="1"/>
</dbReference>
<dbReference type="PANTHER" id="PTHR30273">
    <property type="entry name" value="PERIPLASMIC SIGNAL SENSOR AND SIGMA FACTOR ACTIVATOR FECR-RELATED"/>
    <property type="match status" value="1"/>
</dbReference>
<reference evidence="4 5" key="1">
    <citation type="submission" date="2016-03" db="EMBL/GenBank/DDBJ databases">
        <authorList>
            <person name="Heylen K."/>
            <person name="De Vos P."/>
            <person name="Vekeman B."/>
        </authorList>
    </citation>
    <scope>NUCLEOTIDE SEQUENCE [LARGE SCALE GENOMIC DNA]</scope>
    <source>
        <strain evidence="4 5">R-49807</strain>
    </source>
</reference>
<dbReference type="EMBL" id="LUUL01000007">
    <property type="protein sequence ID" value="OAI30288.1"/>
    <property type="molecule type" value="Genomic_DNA"/>
</dbReference>
<dbReference type="Pfam" id="PF16220">
    <property type="entry name" value="DUF4880"/>
    <property type="match status" value="1"/>
</dbReference>
<organism evidence="4 5">
    <name type="scientific">Methylomonas koyamae</name>
    <dbReference type="NCBI Taxonomy" id="702114"/>
    <lineage>
        <taxon>Bacteria</taxon>
        <taxon>Pseudomonadati</taxon>
        <taxon>Pseudomonadota</taxon>
        <taxon>Gammaproteobacteria</taxon>
        <taxon>Methylococcales</taxon>
        <taxon>Methylococcaceae</taxon>
        <taxon>Methylomonas</taxon>
    </lineage>
</organism>
<dbReference type="Pfam" id="PF04773">
    <property type="entry name" value="FecR"/>
    <property type="match status" value="1"/>
</dbReference>
<feature type="domain" description="Protein FecR C-terminal" evidence="3">
    <location>
        <begin position="252"/>
        <end position="310"/>
    </location>
</feature>
<dbReference type="AlphaFoldDB" id="A0AA91DGE4"/>
<dbReference type="InterPro" id="IPR032623">
    <property type="entry name" value="FecR_N"/>
</dbReference>
<evidence type="ECO:0008006" key="6">
    <source>
        <dbReference type="Google" id="ProtNLM"/>
    </source>
</evidence>
<dbReference type="InterPro" id="IPR032508">
    <property type="entry name" value="FecR_C"/>
</dbReference>
<dbReference type="PIRSF" id="PIRSF018266">
    <property type="entry name" value="FecR"/>
    <property type="match status" value="1"/>
</dbReference>
<dbReference type="InterPro" id="IPR012373">
    <property type="entry name" value="Ferrdict_sens_TM"/>
</dbReference>
<evidence type="ECO:0000259" key="3">
    <source>
        <dbReference type="Pfam" id="PF16344"/>
    </source>
</evidence>
<evidence type="ECO:0000259" key="2">
    <source>
        <dbReference type="Pfam" id="PF16220"/>
    </source>
</evidence>
<dbReference type="Pfam" id="PF16344">
    <property type="entry name" value="FecR_C"/>
    <property type="match status" value="1"/>
</dbReference>
<evidence type="ECO:0000313" key="4">
    <source>
        <dbReference type="EMBL" id="OAI30288.1"/>
    </source>
</evidence>
<evidence type="ECO:0000313" key="5">
    <source>
        <dbReference type="Proteomes" id="UP000077734"/>
    </source>
</evidence>
<proteinExistence type="predicted"/>
<dbReference type="PANTHER" id="PTHR30273:SF2">
    <property type="entry name" value="PROTEIN FECR"/>
    <property type="match status" value="1"/>
</dbReference>
<dbReference type="InterPro" id="IPR006860">
    <property type="entry name" value="FecR"/>
</dbReference>
<feature type="domain" description="FecR protein" evidence="1">
    <location>
        <begin position="115"/>
        <end position="206"/>
    </location>
</feature>
<dbReference type="GO" id="GO:0016989">
    <property type="term" value="F:sigma factor antagonist activity"/>
    <property type="evidence" value="ECO:0007669"/>
    <property type="project" value="TreeGrafter"/>
</dbReference>
<feature type="domain" description="FecR N-terminal" evidence="2">
    <location>
        <begin position="11"/>
        <end position="52"/>
    </location>
</feature>
<name>A0AA91DGE4_9GAMM</name>
<dbReference type="Proteomes" id="UP000077734">
    <property type="component" value="Unassembled WGS sequence"/>
</dbReference>
<sequence>MIKPTDPNLVEEASRWVLKMRENAGSATERRAFQAWLAADPRHLPAYRHAESVWNSFDASEPTAGEPLLANARCQFREARKQNQRSRHARLRRSALVVLLAVSAPLAWQWLNSAEYRTGKGQRLAITLSDGSQIELNTDTRLLVNYAWQTRQIILERGEAQFTVAHDPQKPFEVVAAAGKIRDIGTRFNVCHWQGRIAVSVLEGEVDVSTASSTHSERLAAGNQISYDPRGTMARQTVFDAAAVTAWRKDLLVFDKVSLTDVLAQLSRYHDVELKLADPTLGAMKVSGDFPSKDLAAALAVIAAALPVKVAPESSGAIVLKR</sequence>
<accession>A0AA91DGE4</accession>
<gene>
    <name evidence="4" type="ORF">A1356_21650</name>
</gene>
<evidence type="ECO:0000259" key="1">
    <source>
        <dbReference type="Pfam" id="PF04773"/>
    </source>
</evidence>
<protein>
    <recommendedName>
        <fullName evidence="6">Iron dicitrate transport regulator FecR</fullName>
    </recommendedName>
</protein>
<dbReference type="Gene3D" id="3.55.50.30">
    <property type="match status" value="1"/>
</dbReference>
<keyword evidence="5" id="KW-1185">Reference proteome</keyword>